<proteinExistence type="predicted"/>
<dbReference type="Proteomes" id="UP000535589">
    <property type="component" value="Unassembled WGS sequence"/>
</dbReference>
<organism evidence="6 7">
    <name type="scientific">Vibrio agarilyticus</name>
    <dbReference type="NCBI Taxonomy" id="2726741"/>
    <lineage>
        <taxon>Bacteria</taxon>
        <taxon>Pseudomonadati</taxon>
        <taxon>Pseudomonadota</taxon>
        <taxon>Gammaproteobacteria</taxon>
        <taxon>Vibrionales</taxon>
        <taxon>Vibrionaceae</taxon>
        <taxon>Vibrio</taxon>
    </lineage>
</organism>
<keyword evidence="2 4" id="KW-0472">Membrane</keyword>
<dbReference type="InterPro" id="IPR036737">
    <property type="entry name" value="OmpA-like_sf"/>
</dbReference>
<dbReference type="CDD" id="cd07185">
    <property type="entry name" value="OmpA_C-like"/>
    <property type="match status" value="1"/>
</dbReference>
<dbReference type="InterPro" id="IPR006665">
    <property type="entry name" value="OmpA-like"/>
</dbReference>
<dbReference type="EMBL" id="JABAIK010000023">
    <property type="protein sequence ID" value="NLS14571.1"/>
    <property type="molecule type" value="Genomic_DNA"/>
</dbReference>
<keyword evidence="7" id="KW-1185">Reference proteome</keyword>
<comment type="subcellular location">
    <subcellularLocation>
        <location evidence="1">Cell outer membrane</location>
    </subcellularLocation>
</comment>
<feature type="domain" description="OmpA-like" evidence="5">
    <location>
        <begin position="91"/>
        <end position="208"/>
    </location>
</feature>
<evidence type="ECO:0000259" key="5">
    <source>
        <dbReference type="PROSITE" id="PS51123"/>
    </source>
</evidence>
<dbReference type="PROSITE" id="PS51123">
    <property type="entry name" value="OMPA_2"/>
    <property type="match status" value="1"/>
</dbReference>
<dbReference type="SUPFAM" id="SSF103088">
    <property type="entry name" value="OmpA-like"/>
    <property type="match status" value="1"/>
</dbReference>
<sequence>MLKRFGALSATFILVGCQSTNFGYSMLDVAPEDSQLLRHPNWGEPQLQVIEERTETRIVIGQPRPTHALSQLQSLEHGLARRGWHYQILSGQYLMIHLTEGIHFKTNSSEISEPSRRWLLSLAEYLSTQPEVEIVINGHTDDSGRNRYNDGLSERRAQMVKQILMQGKMPITRLFTRAFGEYLPSCSNQTNSGRTCNRRVDLVLLVPQR</sequence>
<evidence type="ECO:0000256" key="1">
    <source>
        <dbReference type="ARBA" id="ARBA00004442"/>
    </source>
</evidence>
<protein>
    <submittedName>
        <fullName evidence="6">OmpA family protein</fullName>
    </submittedName>
</protein>
<evidence type="ECO:0000256" key="4">
    <source>
        <dbReference type="PROSITE-ProRule" id="PRU00473"/>
    </source>
</evidence>
<evidence type="ECO:0000256" key="2">
    <source>
        <dbReference type="ARBA" id="ARBA00023136"/>
    </source>
</evidence>
<accession>A0A7X8TTK4</accession>
<evidence type="ECO:0000256" key="3">
    <source>
        <dbReference type="ARBA" id="ARBA00023237"/>
    </source>
</evidence>
<dbReference type="RefSeq" id="WP_168837665.1">
    <property type="nucleotide sequence ID" value="NZ_JABAIK010000023.1"/>
</dbReference>
<dbReference type="GO" id="GO:0009279">
    <property type="term" value="C:cell outer membrane"/>
    <property type="evidence" value="ECO:0007669"/>
    <property type="project" value="UniProtKB-SubCell"/>
</dbReference>
<evidence type="ECO:0000313" key="6">
    <source>
        <dbReference type="EMBL" id="NLS14571.1"/>
    </source>
</evidence>
<dbReference type="Gene3D" id="3.30.1330.60">
    <property type="entry name" value="OmpA-like domain"/>
    <property type="match status" value="1"/>
</dbReference>
<dbReference type="PROSITE" id="PS51257">
    <property type="entry name" value="PROKAR_LIPOPROTEIN"/>
    <property type="match status" value="1"/>
</dbReference>
<comment type="caution">
    <text evidence="6">The sequence shown here is derived from an EMBL/GenBank/DDBJ whole genome shotgun (WGS) entry which is preliminary data.</text>
</comment>
<name>A0A7X8TTK4_9VIBR</name>
<dbReference type="InterPro" id="IPR050330">
    <property type="entry name" value="Bact_OuterMem_StrucFunc"/>
</dbReference>
<gene>
    <name evidence="6" type="ORF">HGP28_17050</name>
</gene>
<dbReference type="PANTHER" id="PTHR30329:SF21">
    <property type="entry name" value="LIPOPROTEIN YIAD-RELATED"/>
    <property type="match status" value="1"/>
</dbReference>
<dbReference type="PANTHER" id="PTHR30329">
    <property type="entry name" value="STATOR ELEMENT OF FLAGELLAR MOTOR COMPLEX"/>
    <property type="match status" value="1"/>
</dbReference>
<keyword evidence="3" id="KW-0998">Cell outer membrane</keyword>
<dbReference type="PRINTS" id="PR01021">
    <property type="entry name" value="OMPADOMAIN"/>
</dbReference>
<reference evidence="6 7" key="1">
    <citation type="submission" date="2020-04" db="EMBL/GenBank/DDBJ databases">
        <title>Vibrio sp. SM6, a novel species isolated from seawater.</title>
        <authorList>
            <person name="Wang X."/>
        </authorList>
    </citation>
    <scope>NUCLEOTIDE SEQUENCE [LARGE SCALE GENOMIC DNA]</scope>
    <source>
        <strain evidence="6 7">SM6</strain>
    </source>
</reference>
<dbReference type="Pfam" id="PF00691">
    <property type="entry name" value="OmpA"/>
    <property type="match status" value="1"/>
</dbReference>
<dbReference type="AlphaFoldDB" id="A0A7X8TTK4"/>
<evidence type="ECO:0000313" key="7">
    <source>
        <dbReference type="Proteomes" id="UP000535589"/>
    </source>
</evidence>
<dbReference type="InterPro" id="IPR006664">
    <property type="entry name" value="OMP_bac"/>
</dbReference>